<comment type="caution">
    <text evidence="4">The sequence shown here is derived from an EMBL/GenBank/DDBJ whole genome shotgun (WGS) entry which is preliminary data.</text>
</comment>
<gene>
    <name evidence="4" type="ORF">CDL12_03709</name>
</gene>
<feature type="region of interest" description="Disordered" evidence="2">
    <location>
        <begin position="152"/>
        <end position="172"/>
    </location>
</feature>
<organism evidence="4 5">
    <name type="scientific">Handroanthus impetiginosus</name>
    <dbReference type="NCBI Taxonomy" id="429701"/>
    <lineage>
        <taxon>Eukaryota</taxon>
        <taxon>Viridiplantae</taxon>
        <taxon>Streptophyta</taxon>
        <taxon>Embryophyta</taxon>
        <taxon>Tracheophyta</taxon>
        <taxon>Spermatophyta</taxon>
        <taxon>Magnoliopsida</taxon>
        <taxon>eudicotyledons</taxon>
        <taxon>Gunneridae</taxon>
        <taxon>Pentapetalae</taxon>
        <taxon>asterids</taxon>
        <taxon>lamiids</taxon>
        <taxon>Lamiales</taxon>
        <taxon>Bignoniaceae</taxon>
        <taxon>Crescentiina</taxon>
        <taxon>Tabebuia alliance</taxon>
        <taxon>Handroanthus</taxon>
    </lineage>
</organism>
<evidence type="ECO:0000256" key="2">
    <source>
        <dbReference type="SAM" id="MobiDB-lite"/>
    </source>
</evidence>
<dbReference type="EMBL" id="NKXS01000552">
    <property type="protein sequence ID" value="PIN23563.1"/>
    <property type="molecule type" value="Genomic_DNA"/>
</dbReference>
<dbReference type="OrthoDB" id="76949at2759"/>
<dbReference type="SMART" id="SM00454">
    <property type="entry name" value="SAM"/>
    <property type="match status" value="1"/>
</dbReference>
<dbReference type="AlphaFoldDB" id="A0A2G9I1D6"/>
<dbReference type="InterPro" id="IPR001660">
    <property type="entry name" value="SAM"/>
</dbReference>
<dbReference type="PANTHER" id="PTHR10627:SF74">
    <property type="entry name" value="OS08G0526500 PROTEIN"/>
    <property type="match status" value="1"/>
</dbReference>
<dbReference type="SUPFAM" id="SSF47769">
    <property type="entry name" value="SAM/Pointed domain"/>
    <property type="match status" value="1"/>
</dbReference>
<dbReference type="InterPro" id="IPR013761">
    <property type="entry name" value="SAM/pointed_sf"/>
</dbReference>
<dbReference type="CDD" id="cd09487">
    <property type="entry name" value="SAM_superfamily"/>
    <property type="match status" value="1"/>
</dbReference>
<proteinExistence type="predicted"/>
<feature type="domain" description="SAM" evidence="3">
    <location>
        <begin position="245"/>
        <end position="295"/>
    </location>
</feature>
<evidence type="ECO:0000256" key="1">
    <source>
        <dbReference type="ARBA" id="ARBA00022737"/>
    </source>
</evidence>
<dbReference type="Gene3D" id="1.10.150.50">
    <property type="entry name" value="Transcription Factor, Ets-1"/>
    <property type="match status" value="1"/>
</dbReference>
<dbReference type="Proteomes" id="UP000231279">
    <property type="component" value="Unassembled WGS sequence"/>
</dbReference>
<evidence type="ECO:0000313" key="4">
    <source>
        <dbReference type="EMBL" id="PIN23563.1"/>
    </source>
</evidence>
<dbReference type="PROSITE" id="PS50105">
    <property type="entry name" value="SAM_DOMAIN"/>
    <property type="match status" value="1"/>
</dbReference>
<evidence type="ECO:0000259" key="3">
    <source>
        <dbReference type="PROSITE" id="PS50105"/>
    </source>
</evidence>
<feature type="compositionally biased region" description="Polar residues" evidence="2">
    <location>
        <begin position="152"/>
        <end position="171"/>
    </location>
</feature>
<feature type="region of interest" description="Disordered" evidence="2">
    <location>
        <begin position="55"/>
        <end position="74"/>
    </location>
</feature>
<accession>A0A2G9I1D6</accession>
<dbReference type="PANTHER" id="PTHR10627">
    <property type="entry name" value="SCP160"/>
    <property type="match status" value="1"/>
</dbReference>
<keyword evidence="1" id="KW-0677">Repeat</keyword>
<name>A0A2G9I1D6_9LAMI</name>
<protein>
    <recommendedName>
        <fullName evidence="3">SAM domain-containing protein</fullName>
    </recommendedName>
</protein>
<sequence length="314" mass="34566">MAEPHITITLGRSGQKVVKDSYSSRANASVPSVTKRSWAESFGNDADHSLRNSKRVREDVSARSYGNNRHIDDSSLSSKDLRVKLTRKRISRRMELENEERKKMELHEKVSRAIRSLESADGSLLRSIPSSKGAAETLDLGSMSSVYASLTSDAARTRSPLKSSAEASTPRNAIGELQRVPSMRPMDVSRTEHVLMSGPLDSFRPKVPMLNSSRPPLDSGKVVAELPPATGGVVRPPHQDNQPLTVTSFLHSLGLGKYAINFKAEEIDMIALKQMGDGDLKELGIPMGPRRKILFALQARAKRPVTQGQINYEQ</sequence>
<keyword evidence="5" id="KW-1185">Reference proteome</keyword>
<dbReference type="Pfam" id="PF00536">
    <property type="entry name" value="SAM_1"/>
    <property type="match status" value="1"/>
</dbReference>
<evidence type="ECO:0000313" key="5">
    <source>
        <dbReference type="Proteomes" id="UP000231279"/>
    </source>
</evidence>
<reference evidence="5" key="1">
    <citation type="journal article" date="2018" name="Gigascience">
        <title>Genome assembly of the Pink Ipe (Handroanthus impetiginosus, Bignoniaceae), a highly valued, ecologically keystone Neotropical timber forest tree.</title>
        <authorList>
            <person name="Silva-Junior O.B."/>
            <person name="Grattapaglia D."/>
            <person name="Novaes E."/>
            <person name="Collevatti R.G."/>
        </authorList>
    </citation>
    <scope>NUCLEOTIDE SEQUENCE [LARGE SCALE GENOMIC DNA]</scope>
    <source>
        <strain evidence="5">cv. UFG-1</strain>
    </source>
</reference>